<feature type="transmembrane region" description="Helical" evidence="1">
    <location>
        <begin position="12"/>
        <end position="40"/>
    </location>
</feature>
<protein>
    <submittedName>
        <fullName evidence="2">PrgI family protein</fullName>
    </submittedName>
</protein>
<keyword evidence="3" id="KW-1185">Reference proteome</keyword>
<evidence type="ECO:0000313" key="3">
    <source>
        <dbReference type="Proteomes" id="UP001067708"/>
    </source>
</evidence>
<keyword evidence="1" id="KW-1133">Transmembrane helix</keyword>
<comment type="caution">
    <text evidence="2">The sequence shown here is derived from an EMBL/GenBank/DDBJ whole genome shotgun (WGS) entry which is preliminary data.</text>
</comment>
<accession>A0ABT4I2Y3</accession>
<feature type="transmembrane region" description="Helical" evidence="1">
    <location>
        <begin position="46"/>
        <end position="64"/>
    </location>
</feature>
<organism evidence="2 3">
    <name type="scientific">Brevibacillus halotolerans</name>
    <dbReference type="NCBI Taxonomy" id="1507437"/>
    <lineage>
        <taxon>Bacteria</taxon>
        <taxon>Bacillati</taxon>
        <taxon>Bacillota</taxon>
        <taxon>Bacilli</taxon>
        <taxon>Bacillales</taxon>
        <taxon>Paenibacillaceae</taxon>
        <taxon>Brevibacillus</taxon>
    </lineage>
</organism>
<evidence type="ECO:0000256" key="1">
    <source>
        <dbReference type="SAM" id="Phobius"/>
    </source>
</evidence>
<dbReference type="Proteomes" id="UP001067708">
    <property type="component" value="Unassembled WGS sequence"/>
</dbReference>
<keyword evidence="1" id="KW-0472">Membrane</keyword>
<reference evidence="2" key="1">
    <citation type="submission" date="2022-09" db="EMBL/GenBank/DDBJ databases">
        <title>Genome analysis and characterization of larvicidal activity of Brevibacillus strains.</title>
        <authorList>
            <person name="Patrusheva E.V."/>
            <person name="Izotova A.O."/>
            <person name="Toshchakov S.V."/>
            <person name="Sineoky S.P."/>
        </authorList>
    </citation>
    <scope>NUCLEOTIDE SEQUENCE</scope>
    <source>
        <strain evidence="2">VKPM_B-13244</strain>
    </source>
</reference>
<sequence>MYQIPKNVKARFEFFTGFGMSDLVITSMGALLGAGLFYLAGLFTNSIGKVFLIVLPTVVFFLVTREHPLTKRPLYVTIFHIKQWKSNQRLYLYKFGRGRRNGFNTRQI</sequence>
<keyword evidence="1" id="KW-0812">Transmembrane</keyword>
<gene>
    <name evidence="2" type="ORF">O0535_22130</name>
</gene>
<dbReference type="RefSeq" id="WP_258418355.1">
    <property type="nucleotide sequence ID" value="NZ_JAPTNG010000023.1"/>
</dbReference>
<name>A0ABT4I2Y3_9BACL</name>
<proteinExistence type="predicted"/>
<evidence type="ECO:0000313" key="2">
    <source>
        <dbReference type="EMBL" id="MCZ0833409.1"/>
    </source>
</evidence>
<dbReference type="EMBL" id="JAPTNG010000023">
    <property type="protein sequence ID" value="MCZ0833409.1"/>
    <property type="molecule type" value="Genomic_DNA"/>
</dbReference>